<evidence type="ECO:0000259" key="6">
    <source>
        <dbReference type="PROSITE" id="PS51352"/>
    </source>
</evidence>
<dbReference type="Proteomes" id="UP001501116">
    <property type="component" value="Unassembled WGS sequence"/>
</dbReference>
<sequence>MTTATKWALGAGVLVLALIVALLPRDDRAPAPDTGPDLAPARAKAALAACPAGTGEVERFRGVGAQCLGDGARVDLGRALAGHKTLVNVWATWCAPCKEELPVLNAYAAEPGAARVLTVQGASSAADGLGLLAKLGVKLPTVFDGDGEAGPVRGVLKPPALPASYVVEADGTVRFVNTPRTFTSAAQVREAVGAA</sequence>
<evidence type="ECO:0000256" key="1">
    <source>
        <dbReference type="ARBA" id="ARBA00004196"/>
    </source>
</evidence>
<keyword evidence="5" id="KW-0676">Redox-active center</keyword>
<evidence type="ECO:0000313" key="8">
    <source>
        <dbReference type="Proteomes" id="UP001501116"/>
    </source>
</evidence>
<keyword evidence="4" id="KW-1015">Disulfide bond</keyword>
<dbReference type="EMBL" id="BAAANN010000002">
    <property type="protein sequence ID" value="GAA1942676.1"/>
    <property type="molecule type" value="Genomic_DNA"/>
</dbReference>
<proteinExistence type="predicted"/>
<dbReference type="PANTHER" id="PTHR42852">
    <property type="entry name" value="THIOL:DISULFIDE INTERCHANGE PROTEIN DSBE"/>
    <property type="match status" value="1"/>
</dbReference>
<dbReference type="Gene3D" id="3.40.30.10">
    <property type="entry name" value="Glutaredoxin"/>
    <property type="match status" value="1"/>
</dbReference>
<dbReference type="PANTHER" id="PTHR42852:SF6">
    <property type="entry name" value="THIOL:DISULFIDE INTERCHANGE PROTEIN DSBE"/>
    <property type="match status" value="1"/>
</dbReference>
<gene>
    <name evidence="7" type="ORF">GCM10009754_07630</name>
</gene>
<dbReference type="Pfam" id="PF00578">
    <property type="entry name" value="AhpC-TSA"/>
    <property type="match status" value="1"/>
</dbReference>
<dbReference type="PROSITE" id="PS00194">
    <property type="entry name" value="THIOREDOXIN_1"/>
    <property type="match status" value="1"/>
</dbReference>
<reference evidence="7 8" key="1">
    <citation type="journal article" date="2019" name="Int. J. Syst. Evol. Microbiol.">
        <title>The Global Catalogue of Microorganisms (GCM) 10K type strain sequencing project: providing services to taxonomists for standard genome sequencing and annotation.</title>
        <authorList>
            <consortium name="The Broad Institute Genomics Platform"/>
            <consortium name="The Broad Institute Genome Sequencing Center for Infectious Disease"/>
            <person name="Wu L."/>
            <person name="Ma J."/>
        </authorList>
    </citation>
    <scope>NUCLEOTIDE SEQUENCE [LARGE SCALE GENOMIC DNA]</scope>
    <source>
        <strain evidence="7 8">JCM 14545</strain>
    </source>
</reference>
<name>A0ABN2Q338_9PSEU</name>
<keyword evidence="3" id="KW-0812">Transmembrane</keyword>
<evidence type="ECO:0000313" key="7">
    <source>
        <dbReference type="EMBL" id="GAA1942676.1"/>
    </source>
</evidence>
<dbReference type="RefSeq" id="WP_344413380.1">
    <property type="nucleotide sequence ID" value="NZ_BAAANN010000002.1"/>
</dbReference>
<comment type="caution">
    <text evidence="7">The sequence shown here is derived from an EMBL/GenBank/DDBJ whole genome shotgun (WGS) entry which is preliminary data.</text>
</comment>
<evidence type="ECO:0000256" key="3">
    <source>
        <dbReference type="ARBA" id="ARBA00022968"/>
    </source>
</evidence>
<dbReference type="SUPFAM" id="SSF52833">
    <property type="entry name" value="Thioredoxin-like"/>
    <property type="match status" value="1"/>
</dbReference>
<keyword evidence="3" id="KW-0735">Signal-anchor</keyword>
<keyword evidence="8" id="KW-1185">Reference proteome</keyword>
<evidence type="ECO:0000256" key="2">
    <source>
        <dbReference type="ARBA" id="ARBA00022748"/>
    </source>
</evidence>
<dbReference type="InterPro" id="IPR000866">
    <property type="entry name" value="AhpC/TSA"/>
</dbReference>
<dbReference type="InterPro" id="IPR013766">
    <property type="entry name" value="Thioredoxin_domain"/>
</dbReference>
<dbReference type="InterPro" id="IPR036249">
    <property type="entry name" value="Thioredoxin-like_sf"/>
</dbReference>
<dbReference type="CDD" id="cd02966">
    <property type="entry name" value="TlpA_like_family"/>
    <property type="match status" value="1"/>
</dbReference>
<organism evidence="7 8">
    <name type="scientific">Amycolatopsis minnesotensis</name>
    <dbReference type="NCBI Taxonomy" id="337894"/>
    <lineage>
        <taxon>Bacteria</taxon>
        <taxon>Bacillati</taxon>
        <taxon>Actinomycetota</taxon>
        <taxon>Actinomycetes</taxon>
        <taxon>Pseudonocardiales</taxon>
        <taxon>Pseudonocardiaceae</taxon>
        <taxon>Amycolatopsis</taxon>
    </lineage>
</organism>
<evidence type="ECO:0000256" key="5">
    <source>
        <dbReference type="ARBA" id="ARBA00023284"/>
    </source>
</evidence>
<accession>A0ABN2Q338</accession>
<dbReference type="InterPro" id="IPR050553">
    <property type="entry name" value="Thioredoxin_ResA/DsbE_sf"/>
</dbReference>
<dbReference type="PROSITE" id="PS51352">
    <property type="entry name" value="THIOREDOXIN_2"/>
    <property type="match status" value="1"/>
</dbReference>
<protein>
    <submittedName>
        <fullName evidence="7">TlpA disulfide reductase family protein</fullName>
    </submittedName>
</protein>
<keyword evidence="2" id="KW-0201">Cytochrome c-type biogenesis</keyword>
<dbReference type="InterPro" id="IPR017937">
    <property type="entry name" value="Thioredoxin_CS"/>
</dbReference>
<feature type="domain" description="Thioredoxin" evidence="6">
    <location>
        <begin position="38"/>
        <end position="195"/>
    </location>
</feature>
<evidence type="ECO:0000256" key="4">
    <source>
        <dbReference type="ARBA" id="ARBA00023157"/>
    </source>
</evidence>
<comment type="subcellular location">
    <subcellularLocation>
        <location evidence="1">Cell envelope</location>
    </subcellularLocation>
</comment>